<dbReference type="InterPro" id="IPR018389">
    <property type="entry name" value="DctP_fam"/>
</dbReference>
<keyword evidence="2" id="KW-0813">Transport</keyword>
<organism evidence="4 5">
    <name type="scientific">Desulfofundulus thermobenzoicus</name>
    <dbReference type="NCBI Taxonomy" id="29376"/>
    <lineage>
        <taxon>Bacteria</taxon>
        <taxon>Bacillati</taxon>
        <taxon>Bacillota</taxon>
        <taxon>Clostridia</taxon>
        <taxon>Eubacteriales</taxon>
        <taxon>Peptococcaceae</taxon>
        <taxon>Desulfofundulus</taxon>
    </lineage>
</organism>
<keyword evidence="3" id="KW-0732">Signal</keyword>
<accession>A0A6N7IM54</accession>
<name>A0A6N7IM54_9FIRM</name>
<dbReference type="GO" id="GO:0030288">
    <property type="term" value="C:outer membrane-bounded periplasmic space"/>
    <property type="evidence" value="ECO:0007669"/>
    <property type="project" value="InterPro"/>
</dbReference>
<evidence type="ECO:0000313" key="5">
    <source>
        <dbReference type="Proteomes" id="UP000441717"/>
    </source>
</evidence>
<dbReference type="InterPro" id="IPR004682">
    <property type="entry name" value="TRAP_DctP"/>
</dbReference>
<dbReference type="AlphaFoldDB" id="A0A6N7IM54"/>
<dbReference type="OrthoDB" id="9815946at2"/>
<evidence type="ECO:0000256" key="3">
    <source>
        <dbReference type="ARBA" id="ARBA00022729"/>
    </source>
</evidence>
<protein>
    <submittedName>
        <fullName evidence="4">DctP family TRAP transporter solute-binding subunit</fullName>
    </submittedName>
</protein>
<comment type="similarity">
    <text evidence="1">Belongs to the bacterial solute-binding protein 7 family.</text>
</comment>
<dbReference type="Proteomes" id="UP000441717">
    <property type="component" value="Unassembled WGS sequence"/>
</dbReference>
<dbReference type="PIRSF" id="PIRSF006470">
    <property type="entry name" value="DctB"/>
    <property type="match status" value="1"/>
</dbReference>
<evidence type="ECO:0000313" key="4">
    <source>
        <dbReference type="EMBL" id="MQL50753.1"/>
    </source>
</evidence>
<dbReference type="CDD" id="cd13603">
    <property type="entry name" value="PBP2_TRAP_Siap_TeaA_like"/>
    <property type="match status" value="1"/>
</dbReference>
<keyword evidence="5" id="KW-1185">Reference proteome</keyword>
<dbReference type="NCBIfam" id="NF037995">
    <property type="entry name" value="TRAP_S1"/>
    <property type="match status" value="1"/>
</dbReference>
<evidence type="ECO:0000256" key="1">
    <source>
        <dbReference type="ARBA" id="ARBA00009023"/>
    </source>
</evidence>
<dbReference type="Gene3D" id="3.40.190.170">
    <property type="entry name" value="Bacterial extracellular solute-binding protein, family 7"/>
    <property type="match status" value="1"/>
</dbReference>
<comment type="caution">
    <text evidence="4">The sequence shown here is derived from an EMBL/GenBank/DDBJ whole genome shotgun (WGS) entry which is preliminary data.</text>
</comment>
<reference evidence="4 5" key="1">
    <citation type="submission" date="2019-10" db="EMBL/GenBank/DDBJ databases">
        <title>Comparative genomics of sulfur disproportionating microorganisms.</title>
        <authorList>
            <person name="Ward L.M."/>
            <person name="Bertran E."/>
            <person name="Johnston D."/>
        </authorList>
    </citation>
    <scope>NUCLEOTIDE SEQUENCE [LARGE SCALE GENOMIC DNA]</scope>
    <source>
        <strain evidence="4 5">DSM 14055</strain>
    </source>
</reference>
<dbReference type="PANTHER" id="PTHR33376">
    <property type="match status" value="1"/>
</dbReference>
<dbReference type="InterPro" id="IPR038404">
    <property type="entry name" value="TRAP_DctP_sf"/>
</dbReference>
<dbReference type="EMBL" id="WHYR01000001">
    <property type="protein sequence ID" value="MQL50753.1"/>
    <property type="molecule type" value="Genomic_DNA"/>
</dbReference>
<sequence>MRTWLRCLMRPFKKSKGGQTMNWKKLTGLGLVLALVVFSAVGCGGKDTAKQADQNGAVKKLVLAHSATPDNSLAMAYDKFAELVKAKSNGKLIIEVHGGGSLAGDQTAVEGVKMGTIDIGSSASNNMAPFTNAFLFADLPYIFDSIESSHKVWWGPIGEELKQKVEKDINAKVLFYLDTGGGFRVITNNKKEVKTPADLKGLKLRATASPIEVALLKAWGANPTPIPWPEVYTALEQKVVEGEHLHPVWIYQAKHYEALKYMTVVDAMSNVHVALMSKKAWDSLTPDEQKIIMDAGKETQEFCAKVDAEKGQEALKKLQEAGLKLYKPTSEEAKQWKDAGVAIWPQFYDKVPKDFIDRVIAAQK</sequence>
<evidence type="ECO:0000256" key="2">
    <source>
        <dbReference type="ARBA" id="ARBA00022448"/>
    </source>
</evidence>
<gene>
    <name evidence="4" type="ORF">GFC01_00345</name>
</gene>
<dbReference type="Pfam" id="PF03480">
    <property type="entry name" value="DctP"/>
    <property type="match status" value="1"/>
</dbReference>
<dbReference type="PANTHER" id="PTHR33376:SF7">
    <property type="entry name" value="C4-DICARBOXYLATE-BINDING PROTEIN DCTB"/>
    <property type="match status" value="1"/>
</dbReference>
<proteinExistence type="inferred from homology"/>
<dbReference type="NCBIfam" id="TIGR00787">
    <property type="entry name" value="dctP"/>
    <property type="match status" value="1"/>
</dbReference>
<dbReference type="GO" id="GO:0055085">
    <property type="term" value="P:transmembrane transport"/>
    <property type="evidence" value="ECO:0007669"/>
    <property type="project" value="InterPro"/>
</dbReference>